<dbReference type="OrthoDB" id="24555at2759"/>
<evidence type="ECO:0000313" key="14">
    <source>
        <dbReference type="EMBL" id="KAF2899790.1"/>
    </source>
</evidence>
<sequence>EIKNMPNKKKKPSPNSFYFFMKDLQYHHYTTNGIFVPLRKISKTAGPLWTNLDKSHREVYDQMAKEAKSAVKADKVNCDGKKILNIQKEETEKLEAQARIVQEIVTTISSAVLAHALEDTYFYILHIDIFCYMNSAKKYLPAEIAISRFNLNRGITPENVFHAFCKPGPMPLGYAYEIKQRSKLTHQISYPDDQPSNLQDVFKDLVQFLSYDTNNINRLPPVYTFGKNRYAIQEIIKTLCYDFGYNNDFIKVYPLENLFYNLKTCAYECNQRESNWTLSFAIMELEKDVYEYISDIGCEFHKSSGISHHCSKSHVIRWAYTILDSCCQNYNVPLVAGQHVPKNSKLRDKSTENSFFPKHPHTNAVHDKSSKPESSHALDESQKLIQLHKNNYADTFSNFIQNKSGNNTSFEDFDENIMSPLFSSTPCLPEDGLRKSTNLFKTSQVDASSTSSVVLDSNLSIPSLSISDTINNVSHCTDINCKPELLSPSYMLDQYTSNLDINNTNSEENLHLMRSNDEDISLLETNSSTNLILTGNKNKTYNNYSLEEQANIVYYSDSDDSDIFSECCESPDEDTWSISKTSKPNGDDTDFNSNKILLMESDNNCKKSGSLQKKLRRPKSLSQYFKK</sequence>
<dbReference type="GO" id="GO:0030154">
    <property type="term" value="P:cell differentiation"/>
    <property type="evidence" value="ECO:0007669"/>
    <property type="project" value="UniProtKB-KW"/>
</dbReference>
<dbReference type="Gene3D" id="1.10.30.10">
    <property type="entry name" value="High mobility group box domain"/>
    <property type="match status" value="1"/>
</dbReference>
<evidence type="ECO:0000256" key="4">
    <source>
        <dbReference type="ARBA" id="ARBA00022473"/>
    </source>
</evidence>
<feature type="compositionally biased region" description="Basic and acidic residues" evidence="11">
    <location>
        <begin position="364"/>
        <end position="379"/>
    </location>
</feature>
<dbReference type="InterPro" id="IPR039259">
    <property type="entry name" value="Protein_maelstrom"/>
</dbReference>
<evidence type="ECO:0000256" key="3">
    <source>
        <dbReference type="ARBA" id="ARBA00007057"/>
    </source>
</evidence>
<keyword evidence="7" id="KW-0238">DNA-binding</keyword>
<evidence type="ECO:0000256" key="8">
    <source>
        <dbReference type="ARBA" id="ARBA00023158"/>
    </source>
</evidence>
<feature type="domain" description="Maelstrom" evidence="13">
    <location>
        <begin position="137"/>
        <end position="345"/>
    </location>
</feature>
<keyword evidence="8" id="KW-0943">RNA-mediated gene silencing</keyword>
<comment type="similarity">
    <text evidence="3">Belongs to the maelstrom family.</text>
</comment>
<evidence type="ECO:0000256" key="5">
    <source>
        <dbReference type="ARBA" id="ARBA00022490"/>
    </source>
</evidence>
<dbReference type="Pfam" id="PF13017">
    <property type="entry name" value="Maelstrom"/>
    <property type="match status" value="1"/>
</dbReference>
<dbReference type="AlphaFoldDB" id="A0A8K0GCM2"/>
<protein>
    <recommendedName>
        <fullName evidence="16">HMG box domain-containing protein</fullName>
    </recommendedName>
</protein>
<keyword evidence="9" id="KW-0539">Nucleus</keyword>
<evidence type="ECO:0008006" key="16">
    <source>
        <dbReference type="Google" id="ProtNLM"/>
    </source>
</evidence>
<dbReference type="GO" id="GO:0007283">
    <property type="term" value="P:spermatogenesis"/>
    <property type="evidence" value="ECO:0007669"/>
    <property type="project" value="TreeGrafter"/>
</dbReference>
<feature type="compositionally biased region" description="Basic residues" evidence="11">
    <location>
        <begin position="613"/>
        <end position="627"/>
    </location>
</feature>
<dbReference type="InterPro" id="IPR036910">
    <property type="entry name" value="HMG_box_dom_sf"/>
</dbReference>
<dbReference type="SUPFAM" id="SSF47095">
    <property type="entry name" value="HMG-box"/>
    <property type="match status" value="1"/>
</dbReference>
<keyword evidence="15" id="KW-1185">Reference proteome</keyword>
<dbReference type="GO" id="GO:0043186">
    <property type="term" value="C:P granule"/>
    <property type="evidence" value="ECO:0007669"/>
    <property type="project" value="TreeGrafter"/>
</dbReference>
<evidence type="ECO:0000256" key="2">
    <source>
        <dbReference type="ARBA" id="ARBA00004496"/>
    </source>
</evidence>
<evidence type="ECO:0000259" key="13">
    <source>
        <dbReference type="Pfam" id="PF13017"/>
    </source>
</evidence>
<evidence type="ECO:0000256" key="10">
    <source>
        <dbReference type="ARBA" id="ARBA00023254"/>
    </source>
</evidence>
<feature type="region of interest" description="Disordered" evidence="11">
    <location>
        <begin position="605"/>
        <end position="627"/>
    </location>
</feature>
<name>A0A8K0GCM2_IGNLU</name>
<proteinExistence type="inferred from homology"/>
<dbReference type="GO" id="GO:0007140">
    <property type="term" value="P:male meiotic nuclear division"/>
    <property type="evidence" value="ECO:0007669"/>
    <property type="project" value="TreeGrafter"/>
</dbReference>
<dbReference type="InterPro" id="IPR024970">
    <property type="entry name" value="Maelstrom"/>
</dbReference>
<evidence type="ECO:0000256" key="9">
    <source>
        <dbReference type="ARBA" id="ARBA00023242"/>
    </source>
</evidence>
<keyword evidence="10" id="KW-0469">Meiosis</keyword>
<dbReference type="GO" id="GO:0034587">
    <property type="term" value="P:piRNA processing"/>
    <property type="evidence" value="ECO:0007669"/>
    <property type="project" value="TreeGrafter"/>
</dbReference>
<evidence type="ECO:0000313" key="15">
    <source>
        <dbReference type="Proteomes" id="UP000801492"/>
    </source>
</evidence>
<dbReference type="PANTHER" id="PTHR21358">
    <property type="entry name" value="PROTEIN MAELSTROM HOMOLOG"/>
    <property type="match status" value="1"/>
</dbReference>
<dbReference type="GO" id="GO:0060964">
    <property type="term" value="P:regulation of miRNA-mediated gene silencing"/>
    <property type="evidence" value="ECO:0007669"/>
    <property type="project" value="InterPro"/>
</dbReference>
<dbReference type="InterPro" id="IPR009071">
    <property type="entry name" value="HMG_box_dom"/>
</dbReference>
<gene>
    <name evidence="14" type="ORF">ILUMI_06388</name>
</gene>
<evidence type="ECO:0000256" key="6">
    <source>
        <dbReference type="ARBA" id="ARBA00022782"/>
    </source>
</evidence>
<dbReference type="EMBL" id="VTPC01002632">
    <property type="protein sequence ID" value="KAF2899790.1"/>
    <property type="molecule type" value="Genomic_DNA"/>
</dbReference>
<organism evidence="14 15">
    <name type="scientific">Ignelater luminosus</name>
    <name type="common">Cucubano</name>
    <name type="synonym">Pyrophorus luminosus</name>
    <dbReference type="NCBI Taxonomy" id="2038154"/>
    <lineage>
        <taxon>Eukaryota</taxon>
        <taxon>Metazoa</taxon>
        <taxon>Ecdysozoa</taxon>
        <taxon>Arthropoda</taxon>
        <taxon>Hexapoda</taxon>
        <taxon>Insecta</taxon>
        <taxon>Pterygota</taxon>
        <taxon>Neoptera</taxon>
        <taxon>Endopterygota</taxon>
        <taxon>Coleoptera</taxon>
        <taxon>Polyphaga</taxon>
        <taxon>Elateriformia</taxon>
        <taxon>Elateroidea</taxon>
        <taxon>Elateridae</taxon>
        <taxon>Agrypninae</taxon>
        <taxon>Pyrophorini</taxon>
        <taxon>Ignelater</taxon>
    </lineage>
</organism>
<keyword evidence="4" id="KW-0217">Developmental protein</keyword>
<accession>A0A8K0GCM2</accession>
<evidence type="ECO:0000256" key="11">
    <source>
        <dbReference type="SAM" id="MobiDB-lite"/>
    </source>
</evidence>
<keyword evidence="6" id="KW-0221">Differentiation</keyword>
<dbReference type="GO" id="GO:0045892">
    <property type="term" value="P:negative regulation of DNA-templated transcription"/>
    <property type="evidence" value="ECO:0007669"/>
    <property type="project" value="TreeGrafter"/>
</dbReference>
<comment type="caution">
    <text evidence="14">The sequence shown here is derived from an EMBL/GenBank/DDBJ whole genome shotgun (WGS) entry which is preliminary data.</text>
</comment>
<dbReference type="PANTHER" id="PTHR21358:SF4">
    <property type="entry name" value="PROTEIN MAELSTROM HOMOLOG"/>
    <property type="match status" value="1"/>
</dbReference>
<feature type="non-terminal residue" evidence="14">
    <location>
        <position position="1"/>
    </location>
</feature>
<feature type="region of interest" description="Disordered" evidence="11">
    <location>
        <begin position="345"/>
        <end position="379"/>
    </location>
</feature>
<evidence type="ECO:0000256" key="1">
    <source>
        <dbReference type="ARBA" id="ARBA00004123"/>
    </source>
</evidence>
<evidence type="ECO:0000259" key="12">
    <source>
        <dbReference type="Pfam" id="PF09011"/>
    </source>
</evidence>
<keyword evidence="5" id="KW-0963">Cytoplasm</keyword>
<dbReference type="Pfam" id="PF09011">
    <property type="entry name" value="HMG_box_2"/>
    <property type="match status" value="1"/>
</dbReference>
<comment type="subcellular location">
    <subcellularLocation>
        <location evidence="2">Cytoplasm</location>
    </subcellularLocation>
    <subcellularLocation>
        <location evidence="1">Nucleus</location>
    </subcellularLocation>
</comment>
<dbReference type="Proteomes" id="UP000801492">
    <property type="component" value="Unassembled WGS sequence"/>
</dbReference>
<evidence type="ECO:0000256" key="7">
    <source>
        <dbReference type="ARBA" id="ARBA00023125"/>
    </source>
</evidence>
<reference evidence="14" key="1">
    <citation type="submission" date="2019-08" db="EMBL/GenBank/DDBJ databases">
        <title>The genome of the North American firefly Photinus pyralis.</title>
        <authorList>
            <consortium name="Photinus pyralis genome working group"/>
            <person name="Fallon T.R."/>
            <person name="Sander Lower S.E."/>
            <person name="Weng J.-K."/>
        </authorList>
    </citation>
    <scope>NUCLEOTIDE SEQUENCE</scope>
    <source>
        <strain evidence="14">TRF0915ILg1</strain>
        <tissue evidence="14">Whole body</tissue>
    </source>
</reference>
<dbReference type="GO" id="GO:0043565">
    <property type="term" value="F:sequence-specific DNA binding"/>
    <property type="evidence" value="ECO:0007669"/>
    <property type="project" value="TreeGrafter"/>
</dbReference>
<feature type="domain" description="HMG box" evidence="12">
    <location>
        <begin position="8"/>
        <end position="75"/>
    </location>
</feature>
<dbReference type="GO" id="GO:0005634">
    <property type="term" value="C:nucleus"/>
    <property type="evidence" value="ECO:0007669"/>
    <property type="project" value="UniProtKB-SubCell"/>
</dbReference>